<name>A0A1H6W0L4_9BACT</name>
<dbReference type="AlphaFoldDB" id="A0A1H6W0L4"/>
<dbReference type="EMBL" id="FNXY01000005">
    <property type="protein sequence ID" value="SEJ10478.1"/>
    <property type="molecule type" value="Genomic_DNA"/>
</dbReference>
<proteinExistence type="predicted"/>
<reference evidence="1 2" key="1">
    <citation type="submission" date="2016-10" db="EMBL/GenBank/DDBJ databases">
        <authorList>
            <person name="de Groot N.N."/>
        </authorList>
    </citation>
    <scope>NUCLEOTIDE SEQUENCE [LARGE SCALE GENOMIC DNA]</scope>
    <source>
        <strain evidence="1 2">DSM 19938</strain>
    </source>
</reference>
<evidence type="ECO:0000313" key="2">
    <source>
        <dbReference type="Proteomes" id="UP000199532"/>
    </source>
</evidence>
<organism evidence="1 2">
    <name type="scientific">Dyadobacter koreensis</name>
    <dbReference type="NCBI Taxonomy" id="408657"/>
    <lineage>
        <taxon>Bacteria</taxon>
        <taxon>Pseudomonadati</taxon>
        <taxon>Bacteroidota</taxon>
        <taxon>Cytophagia</taxon>
        <taxon>Cytophagales</taxon>
        <taxon>Spirosomataceae</taxon>
        <taxon>Dyadobacter</taxon>
    </lineage>
</organism>
<sequence>MIYILSGTISSHLIEIGFLCKNNVLFYNKHKKILQLPYYSEDIFKEE</sequence>
<dbReference type="STRING" id="408657.SAMN04487995_3233"/>
<keyword evidence="2" id="KW-1185">Reference proteome</keyword>
<gene>
    <name evidence="1" type="ORF">SAMN04487995_3233</name>
</gene>
<accession>A0A1H6W0L4</accession>
<protein>
    <submittedName>
        <fullName evidence="1">Uncharacterized protein</fullName>
    </submittedName>
</protein>
<dbReference type="Proteomes" id="UP000199532">
    <property type="component" value="Unassembled WGS sequence"/>
</dbReference>
<evidence type="ECO:0000313" key="1">
    <source>
        <dbReference type="EMBL" id="SEJ10478.1"/>
    </source>
</evidence>